<dbReference type="EMBL" id="JAFLVX010000004">
    <property type="protein sequence ID" value="MBO0475706.1"/>
    <property type="molecule type" value="Genomic_DNA"/>
</dbReference>
<dbReference type="Gene3D" id="3.40.50.1820">
    <property type="entry name" value="alpha/beta hydrolase"/>
    <property type="match status" value="1"/>
</dbReference>
<dbReference type="Proteomes" id="UP000664857">
    <property type="component" value="Unassembled WGS sequence"/>
</dbReference>
<dbReference type="SUPFAM" id="SSF53474">
    <property type="entry name" value="alpha/beta-Hydrolases"/>
    <property type="match status" value="1"/>
</dbReference>
<keyword evidence="1 3" id="KW-0378">Hydrolase</keyword>
<dbReference type="PANTHER" id="PTHR48081:SF8">
    <property type="entry name" value="ALPHA_BETA HYDROLASE FOLD-3 DOMAIN-CONTAINING PROTEIN-RELATED"/>
    <property type="match status" value="1"/>
</dbReference>
<gene>
    <name evidence="3" type="ORF">DOK76_01405</name>
</gene>
<reference evidence="3 4" key="1">
    <citation type="submission" date="2021-03" db="EMBL/GenBank/DDBJ databases">
        <title>Enterococcal diversity collection.</title>
        <authorList>
            <person name="Gilmore M.S."/>
            <person name="Schwartzman J."/>
            <person name="Van Tyne D."/>
            <person name="Martin M."/>
            <person name="Earl A.M."/>
            <person name="Manson A.L."/>
            <person name="Straub T."/>
            <person name="Salamzade R."/>
            <person name="Saavedra J."/>
            <person name="Lebreton F."/>
            <person name="Prichula J."/>
            <person name="Schaufler K."/>
            <person name="Gaca A."/>
            <person name="Sgardioli B."/>
            <person name="Wagenaar J."/>
            <person name="Strong T."/>
        </authorList>
    </citation>
    <scope>NUCLEOTIDE SEQUENCE [LARGE SCALE GENOMIC DNA]</scope>
    <source>
        <strain evidence="3 4">DIV0080</strain>
    </source>
</reference>
<organism evidence="3 4">
    <name type="scientific">Candidatus Vagococcus giribetii</name>
    <dbReference type="NCBI Taxonomy" id="2230876"/>
    <lineage>
        <taxon>Bacteria</taxon>
        <taxon>Bacillati</taxon>
        <taxon>Bacillota</taxon>
        <taxon>Bacilli</taxon>
        <taxon>Lactobacillales</taxon>
        <taxon>Enterococcaceae</taxon>
        <taxon>Vagococcus</taxon>
    </lineage>
</organism>
<evidence type="ECO:0000259" key="2">
    <source>
        <dbReference type="Pfam" id="PF07859"/>
    </source>
</evidence>
<dbReference type="GO" id="GO:0016787">
    <property type="term" value="F:hydrolase activity"/>
    <property type="evidence" value="ECO:0007669"/>
    <property type="project" value="UniProtKB-KW"/>
</dbReference>
<protein>
    <submittedName>
        <fullName evidence="3">Alpha/beta hydrolase</fullName>
    </submittedName>
</protein>
<dbReference type="InterPro" id="IPR050300">
    <property type="entry name" value="GDXG_lipolytic_enzyme"/>
</dbReference>
<dbReference type="PROSITE" id="PS00122">
    <property type="entry name" value="CARBOXYLESTERASE_B_1"/>
    <property type="match status" value="1"/>
</dbReference>
<dbReference type="Pfam" id="PF07859">
    <property type="entry name" value="Abhydrolase_3"/>
    <property type="match status" value="1"/>
</dbReference>
<accession>A0ABS3HQ00</accession>
<dbReference type="RefSeq" id="WP_206964432.1">
    <property type="nucleotide sequence ID" value="NZ_JAFLVX010000004.1"/>
</dbReference>
<dbReference type="InterPro" id="IPR019826">
    <property type="entry name" value="Carboxylesterase_B_AS"/>
</dbReference>
<evidence type="ECO:0000313" key="4">
    <source>
        <dbReference type="Proteomes" id="UP000664857"/>
    </source>
</evidence>
<name>A0ABS3HQ00_9ENTE</name>
<comment type="caution">
    <text evidence="3">The sequence shown here is derived from an EMBL/GenBank/DDBJ whole genome shotgun (WGS) entry which is preliminary data.</text>
</comment>
<evidence type="ECO:0000313" key="3">
    <source>
        <dbReference type="EMBL" id="MBO0475706.1"/>
    </source>
</evidence>
<dbReference type="InterPro" id="IPR013094">
    <property type="entry name" value="AB_hydrolase_3"/>
</dbReference>
<keyword evidence="4" id="KW-1185">Reference proteome</keyword>
<feature type="domain" description="Alpha/beta hydrolase fold-3" evidence="2">
    <location>
        <begin position="126"/>
        <end position="343"/>
    </location>
</feature>
<evidence type="ECO:0000256" key="1">
    <source>
        <dbReference type="ARBA" id="ARBA00022801"/>
    </source>
</evidence>
<dbReference type="InterPro" id="IPR029058">
    <property type="entry name" value="AB_hydrolase_fold"/>
</dbReference>
<proteinExistence type="predicted"/>
<dbReference type="PANTHER" id="PTHR48081">
    <property type="entry name" value="AB HYDROLASE SUPERFAMILY PROTEIN C4A8.06C"/>
    <property type="match status" value="1"/>
</dbReference>
<sequence>MSRKYDESLVKTIKDKEYQTTKRGVEITVKPIPDFEGKGAMDPRLLKSTKKMNLMMKFMPKNLMKMDGSPKSIQRLRKIFNSVDSTEFIHDHFTRDNRVVKATDGYDIPISIFKSDTPLENAPILYFIHGGGFFAGSTDVVAEALKLFVTTTNMIAVGVDYRLAPENPYPIGHNDCYTVLKWIGENAASFGGDPKNIFVGGDSAGGNLTLYCSNKNIEDGLDLVRGQLLFYPTVNMGGVKDADTEFTIDDIDMYPEHEKYIRPGIEMFSQSTASLSDIIGTNDVMNKYLTPYMDVSEKSPVTFISSGEHDFLTIESLAYAKKLNKLGVDTTFTYYCGLGHAYLDHVGNYPQAEDCVADIGEFIRKNRV</sequence>